<feature type="compositionally biased region" description="Polar residues" evidence="1">
    <location>
        <begin position="291"/>
        <end position="300"/>
    </location>
</feature>
<feature type="compositionally biased region" description="Basic and acidic residues" evidence="1">
    <location>
        <begin position="660"/>
        <end position="669"/>
    </location>
</feature>
<feature type="region of interest" description="Disordered" evidence="1">
    <location>
        <begin position="448"/>
        <end position="476"/>
    </location>
</feature>
<feature type="compositionally biased region" description="Polar residues" evidence="1">
    <location>
        <begin position="258"/>
        <end position="267"/>
    </location>
</feature>
<feature type="transmembrane region" description="Helical" evidence="2">
    <location>
        <begin position="74"/>
        <end position="95"/>
    </location>
</feature>
<dbReference type="Proteomes" id="UP000323386">
    <property type="component" value="Unassembled WGS sequence"/>
</dbReference>
<feature type="compositionally biased region" description="Acidic residues" evidence="1">
    <location>
        <begin position="681"/>
        <end position="693"/>
    </location>
</feature>
<feature type="region of interest" description="Disordered" evidence="1">
    <location>
        <begin position="551"/>
        <end position="629"/>
    </location>
</feature>
<name>A0A5C3EXI8_9BASI</name>
<accession>A0A5C3EXI8</accession>
<reference evidence="3 4" key="1">
    <citation type="submission" date="2018-03" db="EMBL/GenBank/DDBJ databases">
        <authorList>
            <person name="Guldener U."/>
        </authorList>
    </citation>
    <scope>NUCLEOTIDE SEQUENCE [LARGE SCALE GENOMIC DNA]</scope>
    <source>
        <strain evidence="3 4">DAOM196992</strain>
    </source>
</reference>
<feature type="region of interest" description="Disordered" evidence="1">
    <location>
        <begin position="126"/>
        <end position="150"/>
    </location>
</feature>
<feature type="compositionally biased region" description="Gly residues" evidence="1">
    <location>
        <begin position="132"/>
        <end position="142"/>
    </location>
</feature>
<proteinExistence type="predicted"/>
<feature type="compositionally biased region" description="Polar residues" evidence="1">
    <location>
        <begin position="460"/>
        <end position="469"/>
    </location>
</feature>
<organism evidence="3 4">
    <name type="scientific">Pseudozyma flocculosa</name>
    <dbReference type="NCBI Taxonomy" id="84751"/>
    <lineage>
        <taxon>Eukaryota</taxon>
        <taxon>Fungi</taxon>
        <taxon>Dikarya</taxon>
        <taxon>Basidiomycota</taxon>
        <taxon>Ustilaginomycotina</taxon>
        <taxon>Ustilaginomycetes</taxon>
        <taxon>Ustilaginales</taxon>
        <taxon>Ustilaginaceae</taxon>
        <taxon>Pseudozyma</taxon>
    </lineage>
</organism>
<protein>
    <recommendedName>
        <fullName evidence="5">Membrane anchor Opy2 N-terminal domain-containing protein</fullName>
    </recommendedName>
</protein>
<evidence type="ECO:0000256" key="2">
    <source>
        <dbReference type="SAM" id="Phobius"/>
    </source>
</evidence>
<sequence length="699" mass="72167">MLEHSHLPLRLVRQKRDDGSGCAVCASIEPCPPCKKGYQCQQIFRSSCQTCPVNKCVPIDGEGSGSSGSSSSSLGGALGGVLGALAIALVAFLLWRRSRRKRIALENDARRRSELAAQEKRGLEKGGVTIQLGGGGANGGANGAHQPDLLDNDTEWTQIEGNPLESLDTLDPLQEPTVFKRRSFGAATHLSKITEGAEEEEEDEDDDDAARNGDDDGQRGGPGTGRASTSGRSSRHGRQSSKSSSVQVGGAGPRISVGSGTTFSSGNIIPITFRPSPASPASSMGVPISPGPQSSESGTPPSVPAPAHRAVGAPIVEVTGSQQPLRPVRSPHLNLRLADGAEPGQKPNAGGAGPSSMLSPYAVPGPGAAANGRKLSFMNIDPASALQQSRVYLRADNRLSTATVNTMASVSTAGLDYVLSAPQIITPVTADGARRVQLNKGGKAQLVRGGSLKRKDGESGDSSPTTTPSAVEHGDPFSDAAAAAGATVTTSPIHDGTLKPRYAQSVGRSHMSTSTLGIPFADETFMLQDPTNSSPIDADRSSWLGARTSFATSIGRDGREDGGSNGGDDGDDGDDDRRSPFSDEAAAIPLPDSMRSTPIERMSTASGAPAGTRGASTVFDASRSSRTDSIGGLSVFDQFPIAIGTEPLPANAQSKLMSIAERDDARGRGDGAGQRGVQPEVGEEADEEAEEELVVPRQA</sequence>
<keyword evidence="4" id="KW-1185">Reference proteome</keyword>
<feature type="region of interest" description="Disordered" evidence="1">
    <location>
        <begin position="338"/>
        <end position="358"/>
    </location>
</feature>
<feature type="compositionally biased region" description="Acidic residues" evidence="1">
    <location>
        <begin position="196"/>
        <end position="208"/>
    </location>
</feature>
<evidence type="ECO:0000313" key="4">
    <source>
        <dbReference type="Proteomes" id="UP000323386"/>
    </source>
</evidence>
<keyword evidence="2" id="KW-0472">Membrane</keyword>
<evidence type="ECO:0000256" key="1">
    <source>
        <dbReference type="SAM" id="MobiDB-lite"/>
    </source>
</evidence>
<evidence type="ECO:0000313" key="3">
    <source>
        <dbReference type="EMBL" id="SPO35889.1"/>
    </source>
</evidence>
<feature type="region of interest" description="Disordered" evidence="1">
    <location>
        <begin position="660"/>
        <end position="699"/>
    </location>
</feature>
<evidence type="ECO:0008006" key="5">
    <source>
        <dbReference type="Google" id="ProtNLM"/>
    </source>
</evidence>
<gene>
    <name evidence="3" type="ORF">PSFLO_01360</name>
</gene>
<dbReference type="AlphaFoldDB" id="A0A5C3EXI8"/>
<feature type="compositionally biased region" description="Basic and acidic residues" evidence="1">
    <location>
        <begin position="209"/>
        <end position="218"/>
    </location>
</feature>
<dbReference type="OrthoDB" id="2402916at2759"/>
<dbReference type="EMBL" id="OOIP01000003">
    <property type="protein sequence ID" value="SPO35889.1"/>
    <property type="molecule type" value="Genomic_DNA"/>
</dbReference>
<keyword evidence="2" id="KW-0812">Transmembrane</keyword>
<keyword evidence="2" id="KW-1133">Transmembrane helix</keyword>
<feature type="region of interest" description="Disordered" evidence="1">
    <location>
        <begin position="190"/>
        <end position="307"/>
    </location>
</feature>